<dbReference type="InterPro" id="IPR002048">
    <property type="entry name" value="EF_hand_dom"/>
</dbReference>
<evidence type="ECO:0000259" key="5">
    <source>
        <dbReference type="PROSITE" id="PS50222"/>
    </source>
</evidence>
<dbReference type="GO" id="GO:0005737">
    <property type="term" value="C:cytoplasm"/>
    <property type="evidence" value="ECO:0007669"/>
    <property type="project" value="TreeGrafter"/>
</dbReference>
<reference evidence="6" key="2">
    <citation type="submission" date="2025-08" db="UniProtKB">
        <authorList>
            <consortium name="Ensembl"/>
        </authorList>
    </citation>
    <scope>IDENTIFICATION</scope>
</reference>
<reference evidence="6" key="3">
    <citation type="submission" date="2025-09" db="UniProtKB">
        <authorList>
            <consortium name="Ensembl"/>
        </authorList>
    </citation>
    <scope>IDENTIFICATION</scope>
</reference>
<dbReference type="Proteomes" id="UP000694680">
    <property type="component" value="Chromosome 18"/>
</dbReference>
<evidence type="ECO:0000313" key="7">
    <source>
        <dbReference type="Proteomes" id="UP000694680"/>
    </source>
</evidence>
<dbReference type="SUPFAM" id="SSF47473">
    <property type="entry name" value="EF-hand"/>
    <property type="match status" value="1"/>
</dbReference>
<keyword evidence="3" id="KW-0677">Repeat</keyword>
<dbReference type="GO" id="GO:0046914">
    <property type="term" value="F:transition metal ion binding"/>
    <property type="evidence" value="ECO:0007669"/>
    <property type="project" value="InterPro"/>
</dbReference>
<proteinExistence type="inferred from homology"/>
<evidence type="ECO:0000256" key="4">
    <source>
        <dbReference type="ARBA" id="ARBA00022837"/>
    </source>
</evidence>
<sequence length="95" mass="10536">MTDLEKAIKGLKCTFDHYASKEGKEDSLTKTETKRLLVEQLPGLLKDINDQDELDKLFNELDDNKDSEIDFAEFVVLVGAVACVCLGCAHKESTG</sequence>
<dbReference type="GO" id="GO:0070062">
    <property type="term" value="C:extracellular exosome"/>
    <property type="evidence" value="ECO:0007669"/>
    <property type="project" value="TreeGrafter"/>
</dbReference>
<comment type="similarity">
    <text evidence="1">Belongs to the S-100 family.</text>
</comment>
<keyword evidence="4" id="KW-0106">Calcium</keyword>
<dbReference type="RefSeq" id="XP_028330809.1">
    <property type="nucleotide sequence ID" value="XM_028475008.1"/>
</dbReference>
<dbReference type="Gene3D" id="1.10.238.10">
    <property type="entry name" value="EF-hand"/>
    <property type="match status" value="1"/>
</dbReference>
<name>A0A8C5EDF3_GOUWI</name>
<dbReference type="PROSITE" id="PS50222">
    <property type="entry name" value="EF_HAND_2"/>
    <property type="match status" value="1"/>
</dbReference>
<organism evidence="6 7">
    <name type="scientific">Gouania willdenowi</name>
    <name type="common">Blunt-snouted clingfish</name>
    <name type="synonym">Lepadogaster willdenowi</name>
    <dbReference type="NCBI Taxonomy" id="441366"/>
    <lineage>
        <taxon>Eukaryota</taxon>
        <taxon>Metazoa</taxon>
        <taxon>Chordata</taxon>
        <taxon>Craniata</taxon>
        <taxon>Vertebrata</taxon>
        <taxon>Euteleostomi</taxon>
        <taxon>Actinopterygii</taxon>
        <taxon>Neopterygii</taxon>
        <taxon>Teleostei</taxon>
        <taxon>Neoteleostei</taxon>
        <taxon>Acanthomorphata</taxon>
        <taxon>Ovalentaria</taxon>
        <taxon>Blenniimorphae</taxon>
        <taxon>Blenniiformes</taxon>
        <taxon>Gobiesocoidei</taxon>
        <taxon>Gobiesocidae</taxon>
        <taxon>Gobiesocinae</taxon>
        <taxon>Gouania</taxon>
    </lineage>
</organism>
<dbReference type="InterPro" id="IPR011992">
    <property type="entry name" value="EF-hand-dom_pair"/>
</dbReference>
<dbReference type="GO" id="GO:0048306">
    <property type="term" value="F:calcium-dependent protein binding"/>
    <property type="evidence" value="ECO:0007669"/>
    <property type="project" value="TreeGrafter"/>
</dbReference>
<dbReference type="AlphaFoldDB" id="A0A8C5EDF3"/>
<dbReference type="PANTHER" id="PTHR11639:SF134">
    <property type="entry name" value="PROTEIN S100-A1-RELATED"/>
    <property type="match status" value="1"/>
</dbReference>
<keyword evidence="2" id="KW-0479">Metal-binding</keyword>
<dbReference type="PROSITE" id="PS00303">
    <property type="entry name" value="S100_CABP"/>
    <property type="match status" value="1"/>
</dbReference>
<evidence type="ECO:0000256" key="2">
    <source>
        <dbReference type="ARBA" id="ARBA00022723"/>
    </source>
</evidence>
<accession>A0A8C5EDF3</accession>
<keyword evidence="7" id="KW-1185">Reference proteome</keyword>
<dbReference type="SMART" id="SM00054">
    <property type="entry name" value="EFh"/>
    <property type="match status" value="1"/>
</dbReference>
<feature type="domain" description="EF-hand" evidence="5">
    <location>
        <begin position="49"/>
        <end position="84"/>
    </location>
</feature>
<dbReference type="GO" id="GO:0005509">
    <property type="term" value="F:calcium ion binding"/>
    <property type="evidence" value="ECO:0007669"/>
    <property type="project" value="InterPro"/>
</dbReference>
<dbReference type="Pfam" id="PF01023">
    <property type="entry name" value="S_100"/>
    <property type="match status" value="1"/>
</dbReference>
<protein>
    <submittedName>
        <fullName evidence="6">Protein S100-P-like</fullName>
    </submittedName>
</protein>
<dbReference type="Ensembl" id="ENSGWIT00000022100.1">
    <property type="protein sequence ID" value="ENSGWIP00000020101.1"/>
    <property type="gene ID" value="ENSGWIG00000010923.1"/>
</dbReference>
<dbReference type="SMART" id="SM01394">
    <property type="entry name" value="S_100"/>
    <property type="match status" value="1"/>
</dbReference>
<dbReference type="GeneID" id="114480659"/>
<reference evidence="6" key="1">
    <citation type="submission" date="2020-06" db="EMBL/GenBank/DDBJ databases">
        <authorList>
            <consortium name="Wellcome Sanger Institute Data Sharing"/>
        </authorList>
    </citation>
    <scope>NUCLEOTIDE SEQUENCE [LARGE SCALE GENOMIC DNA]</scope>
</reference>
<evidence type="ECO:0000256" key="3">
    <source>
        <dbReference type="ARBA" id="ARBA00022737"/>
    </source>
</evidence>
<dbReference type="InterPro" id="IPR001751">
    <property type="entry name" value="S100/CaBP7/8-like_CS"/>
</dbReference>
<evidence type="ECO:0000313" key="6">
    <source>
        <dbReference type="Ensembl" id="ENSGWIP00000020101.1"/>
    </source>
</evidence>
<dbReference type="GO" id="GO:0043542">
    <property type="term" value="P:endothelial cell migration"/>
    <property type="evidence" value="ECO:0007669"/>
    <property type="project" value="TreeGrafter"/>
</dbReference>
<dbReference type="InterPro" id="IPR013787">
    <property type="entry name" value="S100_Ca-bd_sub"/>
</dbReference>
<dbReference type="InterPro" id="IPR034325">
    <property type="entry name" value="S-100_dom"/>
</dbReference>
<gene>
    <name evidence="6" type="primary">LOC114480659</name>
</gene>
<dbReference type="PANTHER" id="PTHR11639">
    <property type="entry name" value="S100 CALCIUM-BINDING PROTEIN"/>
    <property type="match status" value="1"/>
</dbReference>
<evidence type="ECO:0000256" key="1">
    <source>
        <dbReference type="ARBA" id="ARBA00007323"/>
    </source>
</evidence>
<dbReference type="OrthoDB" id="26525at2759"/>
<dbReference type="CDD" id="cd00213">
    <property type="entry name" value="S-100"/>
    <property type="match status" value="1"/>
</dbReference>